<dbReference type="InterPro" id="IPR036271">
    <property type="entry name" value="Tet_transcr_reg_TetR-rel_C_sf"/>
</dbReference>
<dbReference type="PRINTS" id="PR00400">
    <property type="entry name" value="TETREPRESSOR"/>
</dbReference>
<dbReference type="Pfam" id="PF02909">
    <property type="entry name" value="TetR_C_1"/>
    <property type="match status" value="1"/>
</dbReference>
<evidence type="ECO:0000256" key="4">
    <source>
        <dbReference type="ARBA" id="ARBA00023163"/>
    </source>
</evidence>
<dbReference type="Gene3D" id="1.10.357.10">
    <property type="entry name" value="Tetracycline Repressor, domain 2"/>
    <property type="match status" value="1"/>
</dbReference>
<feature type="region of interest" description="Disordered" evidence="6">
    <location>
        <begin position="1"/>
        <end position="24"/>
    </location>
</feature>
<evidence type="ECO:0000313" key="8">
    <source>
        <dbReference type="EMBL" id="OHV05466.1"/>
    </source>
</evidence>
<evidence type="ECO:0000256" key="5">
    <source>
        <dbReference type="PROSITE-ProRule" id="PRU00335"/>
    </source>
</evidence>
<name>A0A1S1NLK3_9MYCO</name>
<keyword evidence="2" id="KW-0805">Transcription regulation</keyword>
<dbReference type="SUPFAM" id="SSF46689">
    <property type="entry name" value="Homeodomain-like"/>
    <property type="match status" value="1"/>
</dbReference>
<dbReference type="AlphaFoldDB" id="A0A1S1NLK3"/>
<dbReference type="InterPro" id="IPR050109">
    <property type="entry name" value="HTH-type_TetR-like_transc_reg"/>
</dbReference>
<dbReference type="SUPFAM" id="SSF48498">
    <property type="entry name" value="Tetracyclin repressor-like, C-terminal domain"/>
    <property type="match status" value="1"/>
</dbReference>
<evidence type="ECO:0000256" key="3">
    <source>
        <dbReference type="ARBA" id="ARBA00023125"/>
    </source>
</evidence>
<keyword evidence="3 5" id="KW-0238">DNA-binding</keyword>
<keyword evidence="9" id="KW-1185">Reference proteome</keyword>
<dbReference type="Pfam" id="PF00440">
    <property type="entry name" value="TetR_N"/>
    <property type="match status" value="1"/>
</dbReference>
<proteinExistence type="predicted"/>
<dbReference type="InterPro" id="IPR004111">
    <property type="entry name" value="Repressor_TetR_C"/>
</dbReference>
<feature type="DNA-binding region" description="H-T-H motif" evidence="5">
    <location>
        <begin position="47"/>
        <end position="66"/>
    </location>
</feature>
<evidence type="ECO:0000256" key="6">
    <source>
        <dbReference type="SAM" id="MobiDB-lite"/>
    </source>
</evidence>
<dbReference type="InterPro" id="IPR003012">
    <property type="entry name" value="Tet_transcr_reg_TetR"/>
</dbReference>
<dbReference type="PROSITE" id="PS50977">
    <property type="entry name" value="HTH_TETR_2"/>
    <property type="match status" value="1"/>
</dbReference>
<dbReference type="PANTHER" id="PTHR30055">
    <property type="entry name" value="HTH-TYPE TRANSCRIPTIONAL REGULATOR RUTR"/>
    <property type="match status" value="1"/>
</dbReference>
<feature type="domain" description="HTH tetR-type" evidence="7">
    <location>
        <begin position="24"/>
        <end position="84"/>
    </location>
</feature>
<protein>
    <recommendedName>
        <fullName evidence="7">HTH tetR-type domain-containing protein</fullName>
    </recommendedName>
</protein>
<organism evidence="8 9">
    <name type="scientific">Mycobacterium talmoniae</name>
    <dbReference type="NCBI Taxonomy" id="1858794"/>
    <lineage>
        <taxon>Bacteria</taxon>
        <taxon>Bacillati</taxon>
        <taxon>Actinomycetota</taxon>
        <taxon>Actinomycetes</taxon>
        <taxon>Mycobacteriales</taxon>
        <taxon>Mycobacteriaceae</taxon>
        <taxon>Mycobacterium</taxon>
    </lineage>
</organism>
<evidence type="ECO:0000256" key="1">
    <source>
        <dbReference type="ARBA" id="ARBA00022491"/>
    </source>
</evidence>
<dbReference type="Proteomes" id="UP000179734">
    <property type="component" value="Unassembled WGS sequence"/>
</dbReference>
<dbReference type="EMBL" id="MLQM01000017">
    <property type="protein sequence ID" value="OHV05466.1"/>
    <property type="molecule type" value="Genomic_DNA"/>
</dbReference>
<dbReference type="GO" id="GO:0045892">
    <property type="term" value="P:negative regulation of DNA-templated transcription"/>
    <property type="evidence" value="ECO:0007669"/>
    <property type="project" value="InterPro"/>
</dbReference>
<dbReference type="GO" id="GO:0046677">
    <property type="term" value="P:response to antibiotic"/>
    <property type="evidence" value="ECO:0007669"/>
    <property type="project" value="InterPro"/>
</dbReference>
<sequence>MYGVGVSTGSRNSDRPSRRGPRPRFTRAEVLRTALRLIDSGEPGAFSMRQLADEMGMGVMTLYGYVRDKQELYEAVTALAFEEIPARPTTNGPWHERVGDAVRELHAICQHHPNLLTIALTDDKLKPGLFQRRELILTALRDAGFSSENALHVLGVLTSYAIGFAVAQESPALRQLPLEIRHKRAEGFPGLSADAANYAAHLDPAAFEYGLSLIIRGLRADL</sequence>
<dbReference type="PANTHER" id="PTHR30055:SF151">
    <property type="entry name" value="TRANSCRIPTIONAL REGULATORY PROTEIN"/>
    <property type="match status" value="1"/>
</dbReference>
<evidence type="ECO:0000256" key="2">
    <source>
        <dbReference type="ARBA" id="ARBA00023015"/>
    </source>
</evidence>
<reference evidence="8 9" key="1">
    <citation type="submission" date="2016-10" db="EMBL/GenBank/DDBJ databases">
        <title>Genome sequence of Mycobacterium talmonii.</title>
        <authorList>
            <person name="Greninger A.L."/>
            <person name="Elliott B."/>
            <person name="Vasireddy S."/>
            <person name="Vasireddy R."/>
        </authorList>
    </citation>
    <scope>NUCLEOTIDE SEQUENCE [LARGE SCALE GENOMIC DNA]</scope>
    <source>
        <strain evidence="9">NE-TNMC-100812</strain>
    </source>
</reference>
<gene>
    <name evidence="8" type="ORF">BKN37_05765</name>
</gene>
<dbReference type="GO" id="GO:0000976">
    <property type="term" value="F:transcription cis-regulatory region binding"/>
    <property type="evidence" value="ECO:0007669"/>
    <property type="project" value="TreeGrafter"/>
</dbReference>
<evidence type="ECO:0000259" key="7">
    <source>
        <dbReference type="PROSITE" id="PS50977"/>
    </source>
</evidence>
<accession>A0A1S1NLK3</accession>
<keyword evidence="4" id="KW-0804">Transcription</keyword>
<dbReference type="InterPro" id="IPR001647">
    <property type="entry name" value="HTH_TetR"/>
</dbReference>
<dbReference type="GO" id="GO:0003700">
    <property type="term" value="F:DNA-binding transcription factor activity"/>
    <property type="evidence" value="ECO:0007669"/>
    <property type="project" value="TreeGrafter"/>
</dbReference>
<comment type="caution">
    <text evidence="8">The sequence shown here is derived from an EMBL/GenBank/DDBJ whole genome shotgun (WGS) entry which is preliminary data.</text>
</comment>
<dbReference type="InterPro" id="IPR009057">
    <property type="entry name" value="Homeodomain-like_sf"/>
</dbReference>
<keyword evidence="1" id="KW-0678">Repressor</keyword>
<evidence type="ECO:0000313" key="9">
    <source>
        <dbReference type="Proteomes" id="UP000179734"/>
    </source>
</evidence>